<name>A0A813WT70_ADIRI</name>
<evidence type="ECO:0000313" key="2">
    <source>
        <dbReference type="EMBL" id="CAF0858286.1"/>
    </source>
</evidence>
<feature type="compositionally biased region" description="Polar residues" evidence="1">
    <location>
        <begin position="30"/>
        <end position="47"/>
    </location>
</feature>
<protein>
    <submittedName>
        <fullName evidence="2">Uncharacterized protein</fullName>
    </submittedName>
</protein>
<organism evidence="2 3">
    <name type="scientific">Adineta ricciae</name>
    <name type="common">Rotifer</name>
    <dbReference type="NCBI Taxonomy" id="249248"/>
    <lineage>
        <taxon>Eukaryota</taxon>
        <taxon>Metazoa</taxon>
        <taxon>Spiralia</taxon>
        <taxon>Gnathifera</taxon>
        <taxon>Rotifera</taxon>
        <taxon>Eurotatoria</taxon>
        <taxon>Bdelloidea</taxon>
        <taxon>Adinetida</taxon>
        <taxon>Adinetidae</taxon>
        <taxon>Adineta</taxon>
    </lineage>
</organism>
<gene>
    <name evidence="2" type="ORF">XAT740_LOCUS5848</name>
</gene>
<reference evidence="2" key="1">
    <citation type="submission" date="2021-02" db="EMBL/GenBank/DDBJ databases">
        <authorList>
            <person name="Nowell W R."/>
        </authorList>
    </citation>
    <scope>NUCLEOTIDE SEQUENCE</scope>
</reference>
<dbReference type="AlphaFoldDB" id="A0A813WT70"/>
<accession>A0A813WT70</accession>
<comment type="caution">
    <text evidence="2">The sequence shown here is derived from an EMBL/GenBank/DDBJ whole genome shotgun (WGS) entry which is preliminary data.</text>
</comment>
<evidence type="ECO:0000256" key="1">
    <source>
        <dbReference type="SAM" id="MobiDB-lite"/>
    </source>
</evidence>
<dbReference type="EMBL" id="CAJNOR010000258">
    <property type="protein sequence ID" value="CAF0858286.1"/>
    <property type="molecule type" value="Genomic_DNA"/>
</dbReference>
<sequence>MNHLRSEVVHELPQIILEEQQQRRQQQSSVLNSNGNQHDVESFQTDSLQDDQQAQIRRRAPTRHSIKSLTGRKALSKQNSANEQYRIEIQY</sequence>
<feature type="region of interest" description="Disordered" evidence="1">
    <location>
        <begin position="20"/>
        <end position="81"/>
    </location>
</feature>
<proteinExistence type="predicted"/>
<dbReference type="Proteomes" id="UP000663828">
    <property type="component" value="Unassembled WGS sequence"/>
</dbReference>
<evidence type="ECO:0000313" key="3">
    <source>
        <dbReference type="Proteomes" id="UP000663828"/>
    </source>
</evidence>
<feature type="compositionally biased region" description="Basic residues" evidence="1">
    <location>
        <begin position="56"/>
        <end position="66"/>
    </location>
</feature>
<keyword evidence="3" id="KW-1185">Reference proteome</keyword>